<name>A0A4Y8WIY8_9VIBR</name>
<evidence type="ECO:0000313" key="2">
    <source>
        <dbReference type="Proteomes" id="UP000297753"/>
    </source>
</evidence>
<gene>
    <name evidence="1" type="ORF">ELS82_04965</name>
</gene>
<dbReference type="Proteomes" id="UP000297753">
    <property type="component" value="Unassembled WGS sequence"/>
</dbReference>
<organism evidence="1 2">
    <name type="scientific">Vibrio ouci</name>
    <dbReference type="NCBI Taxonomy" id="2499078"/>
    <lineage>
        <taxon>Bacteria</taxon>
        <taxon>Pseudomonadati</taxon>
        <taxon>Pseudomonadota</taxon>
        <taxon>Gammaproteobacteria</taxon>
        <taxon>Vibrionales</taxon>
        <taxon>Vibrionaceae</taxon>
        <taxon>Vibrio</taxon>
    </lineage>
</organism>
<proteinExistence type="predicted"/>
<protein>
    <submittedName>
        <fullName evidence="1">Uncharacterized protein</fullName>
    </submittedName>
</protein>
<sequence>MTMSNSVDSNEFGVVKTNSPDLHDWLITTPAPLASFDGFELSPQTKKTHLSESFESSLYV</sequence>
<evidence type="ECO:0000313" key="1">
    <source>
        <dbReference type="EMBL" id="TFH92892.1"/>
    </source>
</evidence>
<dbReference type="EMBL" id="SATR01000004">
    <property type="protein sequence ID" value="TFH92892.1"/>
    <property type="molecule type" value="Genomic_DNA"/>
</dbReference>
<dbReference type="AlphaFoldDB" id="A0A4Y8WIY8"/>
<comment type="caution">
    <text evidence="1">The sequence shown here is derived from an EMBL/GenBank/DDBJ whole genome shotgun (WGS) entry which is preliminary data.</text>
</comment>
<reference evidence="1 2" key="1">
    <citation type="submission" date="2019-01" db="EMBL/GenBank/DDBJ databases">
        <title>Vibrio BEI176 sp. nov, a marine bacterium isolated from China: eastern marignal seas.</title>
        <authorList>
            <person name="Li B."/>
        </authorList>
    </citation>
    <scope>NUCLEOTIDE SEQUENCE [LARGE SCALE GENOMIC DNA]</scope>
    <source>
        <strain evidence="1 2">BEI176</strain>
    </source>
</reference>
<keyword evidence="2" id="KW-1185">Reference proteome</keyword>
<accession>A0A4Y8WIY8</accession>